<dbReference type="InterPro" id="IPR001463">
    <property type="entry name" value="Na/Ala_symport"/>
</dbReference>
<feature type="transmembrane region" description="Helical" evidence="8">
    <location>
        <begin position="414"/>
        <end position="432"/>
    </location>
</feature>
<keyword evidence="10" id="KW-1185">Reference proteome</keyword>
<evidence type="ECO:0000256" key="1">
    <source>
        <dbReference type="ARBA" id="ARBA00004651"/>
    </source>
</evidence>
<keyword evidence="6 8" id="KW-1133">Transmembrane helix</keyword>
<feature type="transmembrane region" description="Helical" evidence="8">
    <location>
        <begin position="78"/>
        <end position="100"/>
    </location>
</feature>
<feature type="transmembrane region" description="Helical" evidence="8">
    <location>
        <begin position="313"/>
        <end position="339"/>
    </location>
</feature>
<proteinExistence type="inferred from homology"/>
<evidence type="ECO:0000256" key="6">
    <source>
        <dbReference type="ARBA" id="ARBA00022989"/>
    </source>
</evidence>
<evidence type="ECO:0000256" key="5">
    <source>
        <dbReference type="ARBA" id="ARBA00022692"/>
    </source>
</evidence>
<dbReference type="GO" id="GO:0005886">
    <property type="term" value="C:plasma membrane"/>
    <property type="evidence" value="ECO:0007669"/>
    <property type="project" value="UniProtKB-SubCell"/>
</dbReference>
<sequence>MDFVNFLNTTVLDGVNAINGVLTDYVLVVLLIATGLYISIRTHFVQIRCFGEGWHNLFGNFSLKGNSEEGSMSSFQSLCTAVGGQVGTGNIVGVCGAVLVGGPGSIFWIWIIAFFGMATNYAEAVLAQKTKIKDADGNTLGGPVYYIKAAFNGGFGKFLAGFFAVAITLALGIMGCMVQSNAIAGVISNASGGAIPTFAIGLVVVALCLWVFLGGTNRLASITEKIVPIMAIFYIVGALAVLLTHIPEMIQAFGLIFTYAFTPWSATGGVVFSVFAAISKGANRGLFANEAGMGSTPHAHALANVEKPHDQGVVAMMGVFICSYFVVTLTGIVVVTTLFTGDNAVAHAIATNGIVGLDEFNKNSLAQLAFSALFGQGIANWFVAIALFFFAFSTIIAWNLFGKINMQYLFGKKAVIPFCILACVCMFIGSLVESDLVWALADFFNMIMVIPNVAAVIALGGVVGKVALGKDNEFGLQK</sequence>
<feature type="transmembrane region" description="Helical" evidence="8">
    <location>
        <begin position="158"/>
        <end position="187"/>
    </location>
</feature>
<organism evidence="9 10">
    <name type="scientific">Phoenicibacter congonensis</name>
    <dbReference type="NCBI Taxonomy" id="1944646"/>
    <lineage>
        <taxon>Bacteria</taxon>
        <taxon>Bacillati</taxon>
        <taxon>Actinomycetota</taxon>
        <taxon>Coriobacteriia</taxon>
        <taxon>Eggerthellales</taxon>
        <taxon>Eggerthellaceae</taxon>
        <taxon>Phoenicibacter</taxon>
    </lineage>
</organism>
<dbReference type="PRINTS" id="PR00175">
    <property type="entry name" value="NAALASMPORT"/>
</dbReference>
<dbReference type="Gene3D" id="1.20.1740.10">
    <property type="entry name" value="Amino acid/polyamine transporter I"/>
    <property type="match status" value="1"/>
</dbReference>
<reference evidence="9" key="1">
    <citation type="submission" date="2023-07" db="EMBL/GenBank/DDBJ databases">
        <title>Between Cages and Wild: Unraveling the Impact of Captivity on Animal Microbiomes and Antimicrobial Resistance.</title>
        <authorList>
            <person name="Schmartz G.P."/>
            <person name="Rehner J."/>
            <person name="Schuff M.J."/>
            <person name="Becker S.L."/>
            <person name="Kravczyk M."/>
            <person name="Gurevich A."/>
            <person name="Francke R."/>
            <person name="Mueller R."/>
            <person name="Keller V."/>
            <person name="Keller A."/>
        </authorList>
    </citation>
    <scope>NUCLEOTIDE SEQUENCE</scope>
    <source>
        <strain evidence="9">S12M_St_49</strain>
    </source>
</reference>
<evidence type="ECO:0000256" key="8">
    <source>
        <dbReference type="RuleBase" id="RU363064"/>
    </source>
</evidence>
<keyword evidence="7 8" id="KW-0472">Membrane</keyword>
<keyword evidence="8" id="KW-0769">Symport</keyword>
<feature type="transmembrane region" description="Helical" evidence="8">
    <location>
        <begin position="193"/>
        <end position="214"/>
    </location>
</feature>
<feature type="transmembrane region" description="Helical" evidence="8">
    <location>
        <begin position="444"/>
        <end position="468"/>
    </location>
</feature>
<feature type="transmembrane region" description="Helical" evidence="8">
    <location>
        <begin position="252"/>
        <end position="278"/>
    </location>
</feature>
<protein>
    <submittedName>
        <fullName evidence="9">Amino acid carrier protein</fullName>
    </submittedName>
</protein>
<keyword evidence="3 8" id="KW-0813">Transport</keyword>
<comment type="similarity">
    <text evidence="2 8">Belongs to the alanine or glycine:cation symporter (AGCS) (TC 2.A.25) family.</text>
</comment>
<dbReference type="Pfam" id="PF01235">
    <property type="entry name" value="Na_Ala_symp"/>
    <property type="match status" value="1"/>
</dbReference>
<keyword evidence="5 8" id="KW-0812">Transmembrane</keyword>
<dbReference type="GO" id="GO:0005283">
    <property type="term" value="F:amino acid:sodium symporter activity"/>
    <property type="evidence" value="ECO:0007669"/>
    <property type="project" value="InterPro"/>
</dbReference>
<feature type="transmembrane region" description="Helical" evidence="8">
    <location>
        <begin position="226"/>
        <end position="246"/>
    </location>
</feature>
<dbReference type="Proteomes" id="UP001168575">
    <property type="component" value="Unassembled WGS sequence"/>
</dbReference>
<evidence type="ECO:0000256" key="7">
    <source>
        <dbReference type="ARBA" id="ARBA00023136"/>
    </source>
</evidence>
<feature type="transmembrane region" description="Helical" evidence="8">
    <location>
        <begin position="20"/>
        <end position="40"/>
    </location>
</feature>
<evidence type="ECO:0000256" key="2">
    <source>
        <dbReference type="ARBA" id="ARBA00009261"/>
    </source>
</evidence>
<evidence type="ECO:0000313" key="10">
    <source>
        <dbReference type="Proteomes" id="UP001168575"/>
    </source>
</evidence>
<evidence type="ECO:0000256" key="4">
    <source>
        <dbReference type="ARBA" id="ARBA00022475"/>
    </source>
</evidence>
<dbReference type="NCBIfam" id="TIGR00835">
    <property type="entry name" value="agcS"/>
    <property type="match status" value="1"/>
</dbReference>
<accession>A0AA43UA74</accession>
<keyword evidence="4 8" id="KW-1003">Cell membrane</keyword>
<dbReference type="PANTHER" id="PTHR30330">
    <property type="entry name" value="AGSS FAMILY TRANSPORTER, SODIUM-ALANINE"/>
    <property type="match status" value="1"/>
</dbReference>
<dbReference type="EMBL" id="JAUMVS010000066">
    <property type="protein sequence ID" value="MDO4841931.1"/>
    <property type="molecule type" value="Genomic_DNA"/>
</dbReference>
<comment type="subcellular location">
    <subcellularLocation>
        <location evidence="1 8">Cell membrane</location>
        <topology evidence="1 8">Multi-pass membrane protein</topology>
    </subcellularLocation>
</comment>
<name>A0AA43UA74_9ACTN</name>
<evidence type="ECO:0000256" key="3">
    <source>
        <dbReference type="ARBA" id="ARBA00022448"/>
    </source>
</evidence>
<dbReference type="PANTHER" id="PTHR30330:SF14">
    <property type="entry name" value="SODIUM_AMINO ACID (ALANINE) SYMPORTER"/>
    <property type="match status" value="1"/>
</dbReference>
<feature type="transmembrane region" description="Helical" evidence="8">
    <location>
        <begin position="378"/>
        <end position="402"/>
    </location>
</feature>
<comment type="caution">
    <text evidence="9">The sequence shown here is derived from an EMBL/GenBank/DDBJ whole genome shotgun (WGS) entry which is preliminary data.</text>
</comment>
<gene>
    <name evidence="9" type="ORF">Q3982_04560</name>
</gene>
<evidence type="ECO:0000313" key="9">
    <source>
        <dbReference type="EMBL" id="MDO4841931.1"/>
    </source>
</evidence>
<feature type="transmembrane region" description="Helical" evidence="8">
    <location>
        <begin position="106"/>
        <end position="126"/>
    </location>
</feature>
<dbReference type="AlphaFoldDB" id="A0AA43UA74"/>